<feature type="signal peptide" evidence="1">
    <location>
        <begin position="1"/>
        <end position="18"/>
    </location>
</feature>
<dbReference type="Proteomes" id="UP001597357">
    <property type="component" value="Unassembled WGS sequence"/>
</dbReference>
<accession>A0ABW5SF73</accession>
<keyword evidence="1" id="KW-0732">Signal</keyword>
<proteinExistence type="predicted"/>
<protein>
    <submittedName>
        <fullName evidence="2">Uncharacterized protein</fullName>
    </submittedName>
</protein>
<evidence type="ECO:0000313" key="2">
    <source>
        <dbReference type="EMBL" id="MFD2697984.1"/>
    </source>
</evidence>
<sequence>MKKIIVFPILVLSAFFIACESEQELIPASNTVEVVPAEEFKIFPLSINLPDNFLESTYDLSEHDLDTLISSWVEELYALDFAPESESYYIGFEFTIDDNILTLKPATNAELASDKDAEPINAWKKMATFEDNEIMQKKVAKAARKLAENSSTTKSLSIRVKRTPNQIMIESKS</sequence>
<name>A0ABW5SF73_9FLAO</name>
<feature type="chain" id="PRO_5046558992" evidence="1">
    <location>
        <begin position="19"/>
        <end position="173"/>
    </location>
</feature>
<evidence type="ECO:0000256" key="1">
    <source>
        <dbReference type="SAM" id="SignalP"/>
    </source>
</evidence>
<dbReference type="PROSITE" id="PS51257">
    <property type="entry name" value="PROKAR_LIPOPROTEIN"/>
    <property type="match status" value="1"/>
</dbReference>
<reference evidence="3" key="1">
    <citation type="journal article" date="2019" name="Int. J. Syst. Evol. Microbiol.">
        <title>The Global Catalogue of Microorganisms (GCM) 10K type strain sequencing project: providing services to taxonomists for standard genome sequencing and annotation.</title>
        <authorList>
            <consortium name="The Broad Institute Genomics Platform"/>
            <consortium name="The Broad Institute Genome Sequencing Center for Infectious Disease"/>
            <person name="Wu L."/>
            <person name="Ma J."/>
        </authorList>
    </citation>
    <scope>NUCLEOTIDE SEQUENCE [LARGE SCALE GENOMIC DNA]</scope>
    <source>
        <strain evidence="3">KCTC 42255</strain>
    </source>
</reference>
<gene>
    <name evidence="2" type="ORF">ACFSQ0_08275</name>
</gene>
<dbReference type="RefSeq" id="WP_379046800.1">
    <property type="nucleotide sequence ID" value="NZ_JBHULZ010000041.1"/>
</dbReference>
<keyword evidence="3" id="KW-1185">Reference proteome</keyword>
<dbReference type="EMBL" id="JBHULZ010000041">
    <property type="protein sequence ID" value="MFD2697984.1"/>
    <property type="molecule type" value="Genomic_DNA"/>
</dbReference>
<evidence type="ECO:0000313" key="3">
    <source>
        <dbReference type="Proteomes" id="UP001597357"/>
    </source>
</evidence>
<comment type="caution">
    <text evidence="2">The sequence shown here is derived from an EMBL/GenBank/DDBJ whole genome shotgun (WGS) entry which is preliminary data.</text>
</comment>
<organism evidence="2 3">
    <name type="scientific">Mesonia sediminis</name>
    <dbReference type="NCBI Taxonomy" id="1703946"/>
    <lineage>
        <taxon>Bacteria</taxon>
        <taxon>Pseudomonadati</taxon>
        <taxon>Bacteroidota</taxon>
        <taxon>Flavobacteriia</taxon>
        <taxon>Flavobacteriales</taxon>
        <taxon>Flavobacteriaceae</taxon>
        <taxon>Mesonia</taxon>
    </lineage>
</organism>